<comment type="caution">
    <text evidence="6">The sequence shown here is derived from an EMBL/GenBank/DDBJ whole genome shotgun (WGS) entry which is preliminary data.</text>
</comment>
<evidence type="ECO:0000259" key="5">
    <source>
        <dbReference type="PROSITE" id="PS51352"/>
    </source>
</evidence>
<dbReference type="InterPro" id="IPR041205">
    <property type="entry name" value="ScsC_N"/>
</dbReference>
<protein>
    <submittedName>
        <fullName evidence="6">Protein-disulfide isomerase</fullName>
    </submittedName>
</protein>
<dbReference type="AlphaFoldDB" id="A0A2T5V943"/>
<dbReference type="Pfam" id="PF18312">
    <property type="entry name" value="ScsC_N"/>
    <property type="match status" value="1"/>
</dbReference>
<dbReference type="Proteomes" id="UP000244081">
    <property type="component" value="Unassembled WGS sequence"/>
</dbReference>
<keyword evidence="7" id="KW-1185">Reference proteome</keyword>
<dbReference type="RefSeq" id="WP_107990545.1">
    <property type="nucleotide sequence ID" value="NZ_QAYG01000005.1"/>
</dbReference>
<dbReference type="InterPro" id="IPR001853">
    <property type="entry name" value="DSBA-like_thioredoxin_dom"/>
</dbReference>
<reference evidence="6 7" key="1">
    <citation type="submission" date="2018-04" db="EMBL/GenBank/DDBJ databases">
        <title>Genomic Encyclopedia of Archaeal and Bacterial Type Strains, Phase II (KMG-II): from individual species to whole genera.</title>
        <authorList>
            <person name="Goeker M."/>
        </authorList>
    </citation>
    <scope>NUCLEOTIDE SEQUENCE [LARGE SCALE GENOMIC DNA]</scope>
    <source>
        <strain evidence="6 7">DSM 23382</strain>
    </source>
</reference>
<dbReference type="InterPro" id="IPR036249">
    <property type="entry name" value="Thioredoxin-like_sf"/>
</dbReference>
<evidence type="ECO:0000256" key="4">
    <source>
        <dbReference type="ARBA" id="ARBA00023284"/>
    </source>
</evidence>
<evidence type="ECO:0000313" key="6">
    <source>
        <dbReference type="EMBL" id="PTW60273.1"/>
    </source>
</evidence>
<keyword evidence="4" id="KW-0676">Redox-active center</keyword>
<organism evidence="6 7">
    <name type="scientific">Breoghania corrubedonensis</name>
    <dbReference type="NCBI Taxonomy" id="665038"/>
    <lineage>
        <taxon>Bacteria</taxon>
        <taxon>Pseudomonadati</taxon>
        <taxon>Pseudomonadota</taxon>
        <taxon>Alphaproteobacteria</taxon>
        <taxon>Hyphomicrobiales</taxon>
        <taxon>Stappiaceae</taxon>
        <taxon>Breoghania</taxon>
    </lineage>
</organism>
<dbReference type="Pfam" id="PF01323">
    <property type="entry name" value="DSBA"/>
    <property type="match status" value="1"/>
</dbReference>
<sequence length="265" mass="28617">MITTGRLVAFVAGIVFAAAPSLLAINAMRAQPAPAETAAVAASQPIGGDFIRTYLMENPEVIRDAFYELERRKAEAEQKARVATITENKSVLFDSTRQAVLGNPKGDVTLVEFFDYNCGYCKRALGDMNRLIDEDPNLRVVLKEFPVLGQGSVEAAQVAAAVNLMAPDRYKDFHEKLLMEKGRANGAKAIEVTKEIGLDQDELAKALKDPEVGATIDESYSLAKTLGLTGTPSYVVGDEVVFGAVGYDELKTKIKDMRACGSTSC</sequence>
<dbReference type="OrthoDB" id="9780147at2"/>
<keyword evidence="1" id="KW-0732">Signal</keyword>
<dbReference type="GO" id="GO:0016491">
    <property type="term" value="F:oxidoreductase activity"/>
    <property type="evidence" value="ECO:0007669"/>
    <property type="project" value="UniProtKB-KW"/>
</dbReference>
<feature type="domain" description="Thioredoxin" evidence="5">
    <location>
        <begin position="27"/>
        <end position="259"/>
    </location>
</feature>
<evidence type="ECO:0000313" key="7">
    <source>
        <dbReference type="Proteomes" id="UP000244081"/>
    </source>
</evidence>
<dbReference type="PANTHER" id="PTHR13887:SF14">
    <property type="entry name" value="DISULFIDE BOND FORMATION PROTEIN D"/>
    <property type="match status" value="1"/>
</dbReference>
<evidence type="ECO:0000256" key="3">
    <source>
        <dbReference type="ARBA" id="ARBA00023157"/>
    </source>
</evidence>
<accession>A0A2T5V943</accession>
<keyword evidence="6" id="KW-0413">Isomerase</keyword>
<dbReference type="PROSITE" id="PS51352">
    <property type="entry name" value="THIOREDOXIN_2"/>
    <property type="match status" value="1"/>
</dbReference>
<dbReference type="InterPro" id="IPR013766">
    <property type="entry name" value="Thioredoxin_domain"/>
</dbReference>
<dbReference type="Gene3D" id="3.40.30.10">
    <property type="entry name" value="Glutaredoxin"/>
    <property type="match status" value="1"/>
</dbReference>
<dbReference type="CDD" id="cd03023">
    <property type="entry name" value="DsbA_Com1_like"/>
    <property type="match status" value="1"/>
</dbReference>
<dbReference type="EMBL" id="QAYG01000005">
    <property type="protein sequence ID" value="PTW60273.1"/>
    <property type="molecule type" value="Genomic_DNA"/>
</dbReference>
<dbReference type="GO" id="GO:0016853">
    <property type="term" value="F:isomerase activity"/>
    <property type="evidence" value="ECO:0007669"/>
    <property type="project" value="UniProtKB-KW"/>
</dbReference>
<gene>
    <name evidence="6" type="ORF">C8N35_105277</name>
</gene>
<dbReference type="SUPFAM" id="SSF52833">
    <property type="entry name" value="Thioredoxin-like"/>
    <property type="match status" value="1"/>
</dbReference>
<dbReference type="PANTHER" id="PTHR13887">
    <property type="entry name" value="GLUTATHIONE S-TRANSFERASE KAPPA"/>
    <property type="match status" value="1"/>
</dbReference>
<evidence type="ECO:0000256" key="2">
    <source>
        <dbReference type="ARBA" id="ARBA00023002"/>
    </source>
</evidence>
<name>A0A2T5V943_9HYPH</name>
<keyword evidence="2" id="KW-0560">Oxidoreductase</keyword>
<evidence type="ECO:0000256" key="1">
    <source>
        <dbReference type="ARBA" id="ARBA00022729"/>
    </source>
</evidence>
<keyword evidence="3" id="KW-1015">Disulfide bond</keyword>
<proteinExistence type="predicted"/>